<dbReference type="RefSeq" id="WP_104518570.1">
    <property type="nucleotide sequence ID" value="NZ_NHRY01000083.1"/>
</dbReference>
<keyword evidence="2" id="KW-1185">Reference proteome</keyword>
<name>A0A2S6NJG2_RHOGL</name>
<dbReference type="AlphaFoldDB" id="A0A2S6NJG2"/>
<comment type="caution">
    <text evidence="1">The sequence shown here is derived from an EMBL/GenBank/DDBJ whole genome shotgun (WGS) entry which is preliminary data.</text>
</comment>
<dbReference type="OrthoDB" id="596881at2"/>
<accession>A0A2S6NJG2</accession>
<sequence length="432" mass="47546">MNQALEISLAPERLDEGEPEERAAFGQFTIRSGPMLLTEGSDTFANALRPGPLVSGYHAAEWFAWNWWRIVCEPYSPRSPDWCRAHTMTAVGEGYLRPDITFRTDGVRAAVIARPSSRPDARPFRFISSNIWFGSTEQMKEAIRTYFIHIVDRLVEYGIEGSNLQRIVADIVHERLDPELAERRRLEALLGRDPDEANDDAIASLVADARELGVAGVDELAADAAGGIPVRASTLRTIAEAEGIKGRRSDAARLSAADLTAARQHEVAWRQGRHLAQSLRRKEGLGAAPIGTVRLAAMLGTSTPDRDKSCGTAPLSFVMNEQEGTTQLVLRSKWDTGRRFELARLLADQLLFGADAPILPATRAYTFRQKVQRAFAAEFLSPFEAVEGMLDGDFSSEAIEEVADHFSVSPVAVETLLRNHGLIERDPLADAA</sequence>
<dbReference type="Proteomes" id="UP000239724">
    <property type="component" value="Unassembled WGS sequence"/>
</dbReference>
<protein>
    <recommendedName>
        <fullName evidence="3">IrrE N-terminal-like domain-containing protein</fullName>
    </recommendedName>
</protein>
<reference evidence="1 2" key="1">
    <citation type="journal article" date="2018" name="Arch. Microbiol.">
        <title>New insights into the metabolic potential of the phototrophic purple bacterium Rhodopila globiformis DSM 161(T) from its draft genome sequence and evidence for a vanadium-dependent nitrogenase.</title>
        <authorList>
            <person name="Imhoff J.F."/>
            <person name="Rahn T."/>
            <person name="Kunzel S."/>
            <person name="Neulinger S.C."/>
        </authorList>
    </citation>
    <scope>NUCLEOTIDE SEQUENCE [LARGE SCALE GENOMIC DNA]</scope>
    <source>
        <strain evidence="1 2">DSM 161</strain>
    </source>
</reference>
<evidence type="ECO:0008006" key="3">
    <source>
        <dbReference type="Google" id="ProtNLM"/>
    </source>
</evidence>
<organism evidence="1 2">
    <name type="scientific">Rhodopila globiformis</name>
    <name type="common">Rhodopseudomonas globiformis</name>
    <dbReference type="NCBI Taxonomy" id="1071"/>
    <lineage>
        <taxon>Bacteria</taxon>
        <taxon>Pseudomonadati</taxon>
        <taxon>Pseudomonadota</taxon>
        <taxon>Alphaproteobacteria</taxon>
        <taxon>Acetobacterales</taxon>
        <taxon>Acetobacteraceae</taxon>
        <taxon>Rhodopila</taxon>
    </lineage>
</organism>
<dbReference type="EMBL" id="NHRY01000083">
    <property type="protein sequence ID" value="PPQ34928.1"/>
    <property type="molecule type" value="Genomic_DNA"/>
</dbReference>
<evidence type="ECO:0000313" key="1">
    <source>
        <dbReference type="EMBL" id="PPQ34928.1"/>
    </source>
</evidence>
<evidence type="ECO:0000313" key="2">
    <source>
        <dbReference type="Proteomes" id="UP000239724"/>
    </source>
</evidence>
<gene>
    <name evidence="1" type="ORF">CCS01_09270</name>
</gene>
<proteinExistence type="predicted"/>